<protein>
    <submittedName>
        <fullName evidence="1">Uncharacterized protein</fullName>
    </submittedName>
</protein>
<proteinExistence type="predicted"/>
<dbReference type="HOGENOM" id="CLU_633151_0_0_1"/>
<dbReference type="STRING" id="1284197.S8AS36"/>
<evidence type="ECO:0000313" key="2">
    <source>
        <dbReference type="Proteomes" id="UP000015100"/>
    </source>
</evidence>
<name>S8AS36_DACHA</name>
<reference evidence="1 2" key="1">
    <citation type="journal article" date="2013" name="PLoS Genet.">
        <title>Genomic mechanisms accounting for the adaptation to parasitism in nematode-trapping fungi.</title>
        <authorList>
            <person name="Meerupati T."/>
            <person name="Andersson K.M."/>
            <person name="Friman E."/>
            <person name="Kumar D."/>
            <person name="Tunlid A."/>
            <person name="Ahren D."/>
        </authorList>
    </citation>
    <scope>NUCLEOTIDE SEQUENCE [LARGE SCALE GENOMIC DNA]</scope>
    <source>
        <strain evidence="1 2">CBS 200.50</strain>
    </source>
</reference>
<organism evidence="1 2">
    <name type="scientific">Dactylellina haptotyla (strain CBS 200.50)</name>
    <name type="common">Nematode-trapping fungus</name>
    <name type="synonym">Monacrosporium haptotylum</name>
    <dbReference type="NCBI Taxonomy" id="1284197"/>
    <lineage>
        <taxon>Eukaryota</taxon>
        <taxon>Fungi</taxon>
        <taxon>Dikarya</taxon>
        <taxon>Ascomycota</taxon>
        <taxon>Pezizomycotina</taxon>
        <taxon>Orbiliomycetes</taxon>
        <taxon>Orbiliales</taxon>
        <taxon>Orbiliaceae</taxon>
        <taxon>Dactylellina</taxon>
    </lineage>
</organism>
<dbReference type="AlphaFoldDB" id="S8AS36"/>
<evidence type="ECO:0000313" key="1">
    <source>
        <dbReference type="EMBL" id="EPS45704.1"/>
    </source>
</evidence>
<dbReference type="OrthoDB" id="10660778at2759"/>
<dbReference type="EMBL" id="AQGS01000003">
    <property type="protein sequence ID" value="EPS45704.1"/>
    <property type="molecule type" value="Genomic_DNA"/>
</dbReference>
<reference evidence="2" key="2">
    <citation type="submission" date="2013-04" db="EMBL/GenBank/DDBJ databases">
        <title>Genomic mechanisms accounting for the adaptation to parasitism in nematode-trapping fungi.</title>
        <authorList>
            <person name="Ahren D.G."/>
        </authorList>
    </citation>
    <scope>NUCLEOTIDE SEQUENCE [LARGE SCALE GENOMIC DNA]</scope>
    <source>
        <strain evidence="2">CBS 200.50</strain>
    </source>
</reference>
<comment type="caution">
    <text evidence="1">The sequence shown here is derived from an EMBL/GenBank/DDBJ whole genome shotgun (WGS) entry which is preliminary data.</text>
</comment>
<gene>
    <name evidence="1" type="ORF">H072_237</name>
</gene>
<accession>S8AS36</accession>
<keyword evidence="2" id="KW-1185">Reference proteome</keyword>
<sequence length="433" mass="48394">MSAPSTATSSRLTDSFWSVVNDTSITDPAINLSEIYKTPTKKPLATVSIDKQVNQILDESLNGLTFRPIENLPSSVSTFQKRVHVKDASIHMTSTSEDSHRSLLSESFSSLSSSAQEMPLHPAYNITTQNDRAILKMHHHNDKLDVLTQILPNSPDVHGAKDFGETMDIDLSEDNKENLDPSTFASSFELQMTDDSIVPGTPQSSTMIDASSFLYTCTPIKDSLNKKKLQMMKEFLPTDQLTISPLENKSFSPVDPNVSFVRPRLDDDIDMDVEVFQNITTDVPMLANKQWGARGPVSSDIYRTPAILESKIGNQHTFTNGLDPYGTKRNVNEVVPPAPASQKMLHKSAKLKEVPMITVTPSPYQREATRKARNRRKLADLKKRFPKNVYESGGKRRKDLLDMIKNGSDSLTLDANDTEWTERDIAGFEENIF</sequence>
<dbReference type="Proteomes" id="UP000015100">
    <property type="component" value="Unassembled WGS sequence"/>
</dbReference>